<feature type="region of interest" description="Disordered" evidence="2">
    <location>
        <begin position="403"/>
        <end position="510"/>
    </location>
</feature>
<feature type="compositionally biased region" description="Low complexity" evidence="2">
    <location>
        <begin position="558"/>
        <end position="587"/>
    </location>
</feature>
<dbReference type="Gene3D" id="3.40.50.11980">
    <property type="match status" value="1"/>
</dbReference>
<feature type="compositionally biased region" description="Low complexity" evidence="2">
    <location>
        <begin position="87"/>
        <end position="104"/>
    </location>
</feature>
<feature type="compositionally biased region" description="Low complexity" evidence="2">
    <location>
        <begin position="639"/>
        <end position="655"/>
    </location>
</feature>
<feature type="compositionally biased region" description="Low complexity" evidence="2">
    <location>
        <begin position="759"/>
        <end position="769"/>
    </location>
</feature>
<dbReference type="PROSITE" id="PS50084">
    <property type="entry name" value="KH_TYPE_1"/>
    <property type="match status" value="1"/>
</dbReference>
<feature type="region of interest" description="Disordered" evidence="2">
    <location>
        <begin position="973"/>
        <end position="1008"/>
    </location>
</feature>
<feature type="region of interest" description="Disordered" evidence="2">
    <location>
        <begin position="526"/>
        <end position="779"/>
    </location>
</feature>
<dbReference type="CDD" id="cd00105">
    <property type="entry name" value="KH-I"/>
    <property type="match status" value="1"/>
</dbReference>
<evidence type="ECO:0000256" key="2">
    <source>
        <dbReference type="SAM" id="MobiDB-lite"/>
    </source>
</evidence>
<feature type="compositionally biased region" description="Pro residues" evidence="2">
    <location>
        <begin position="114"/>
        <end position="133"/>
    </location>
</feature>
<dbReference type="InterPro" id="IPR004087">
    <property type="entry name" value="KH_dom"/>
</dbReference>
<dbReference type="Gene3D" id="3.30.1370.10">
    <property type="entry name" value="K Homology domain, type 1"/>
    <property type="match status" value="1"/>
</dbReference>
<feature type="compositionally biased region" description="Low complexity" evidence="2">
    <location>
        <begin position="403"/>
        <end position="421"/>
    </location>
</feature>
<protein>
    <recommendedName>
        <fullName evidence="3">K Homology domain-containing protein</fullName>
    </recommendedName>
</protein>
<organism evidence="4 5">
    <name type="scientific">Prorocentrum cordatum</name>
    <dbReference type="NCBI Taxonomy" id="2364126"/>
    <lineage>
        <taxon>Eukaryota</taxon>
        <taxon>Sar</taxon>
        <taxon>Alveolata</taxon>
        <taxon>Dinophyceae</taxon>
        <taxon>Prorocentrales</taxon>
        <taxon>Prorocentraceae</taxon>
        <taxon>Prorocentrum</taxon>
    </lineage>
</organism>
<keyword evidence="5" id="KW-1185">Reference proteome</keyword>
<dbReference type="SUPFAM" id="SSF54791">
    <property type="entry name" value="Eukaryotic type KH-domain (KH-domain type I)"/>
    <property type="match status" value="1"/>
</dbReference>
<sequence length="1172" mass="118529">MAAVEKALELLRQRAGGCICVEVPRQIVPYLIGRGGAARRALEAESGAYISVRANNDPVLFEAAGPPAAVALARQLLEELLQRHCPEAPGAAGSSAEASAAPAAVEQDGAPSPRIVPPPLREPPPRPAAPPEAPQADGPLARTPPRRPGQLPARLTVESTAAGATLPWSWTLPLELDTPRGGAARGAPLLPAQLPLEAAAAAARPAAPVRSAERASLPPRLEAPTAGGSATAFGASGPDGPAEWADEKAAGAPSSPEKVSPAVAPRLRPAHRASLPAGLLERRGGDGPLLEGKEVPERMKLGCRAPVPWTWTLPLEVQSPRRRDAVADASGEASGLARGAREASEDAPPCEAPPAAAGEQKAAAAGRSAPDAPSPEIEAAPVPVQPAGGTAAVPAPAQACLEGAAAAPRRAAPERAAATRASLPLRLEARAAGGAAAPHGGGGAQDPVGTGGAPEEAKPRAADARGCPEEASPAGAPRPRPAHRASLPAGLLERRGGDGPLLEGKEVPERMKLGCRAPVPWTWTLPLEVQSPRRRDAAADASGEASGLARGAREASEDAPPCEAPPAAAGEQKAAAAGRSAPDAPSPETEAAAVPVQPAGGTVAPEREASGLVGTPTRPPGSKRRGPSSPRSASIPQHSPAAAKPSPWAWALPLPIGSPCPSRKRRAGSLEERAPRGGSPDRAPRGDGASAQAGADPPRLEGRPAGGPPGQRAERPAGGPPDAGAEQPRACEDGGGATAAGQPSQPPSGAPPGAGSGSGDSTAACASGSPEATAEHGGGDAAALDCAELESPRAALENFDISFQGLPPLLPAGIAFPRAWTRPTVACASGSPGATEALAGCALPDSEARLGLPPAATEQASQPMPPQCAAEGDRSEGTTAAAAGDGRSRSPARPADGSRLQRMSCSLPPHGSGRARGSPPRAPPARSSLPAPRQCPRAPGAPPPQKSASAPPAPLFAAAGLGAPPWSLLPTPARAAGGPAVPGAAPSAEGALGRRGGRSRSRSRARSQVRGGTLYILDGLNILRHRNSCASDAAEMALEWDQLESACRYYTSRGCQISIYLPPLRDGCEDFRIERCRREFGDVFVVCKGVAGMDDKFMINTAKCMDDEVRAEGAEGDPAGPQRSPPPPCCIVTNDRFEDWRQAGHVDAAWVERHCVRFAFGPGGRFVPSELV</sequence>
<gene>
    <name evidence="4" type="ORF">PCOR1329_LOCUS50436</name>
</gene>
<dbReference type="InterPro" id="IPR004088">
    <property type="entry name" value="KH_dom_type_1"/>
</dbReference>
<feature type="compositionally biased region" description="Basic and acidic residues" evidence="2">
    <location>
        <begin position="492"/>
        <end position="510"/>
    </location>
</feature>
<evidence type="ECO:0000313" key="4">
    <source>
        <dbReference type="EMBL" id="CAK0861883.1"/>
    </source>
</evidence>
<name>A0ABN9UPY7_9DINO</name>
<feature type="compositionally biased region" description="Low complexity" evidence="2">
    <location>
        <begin position="973"/>
        <end position="991"/>
    </location>
</feature>
<feature type="compositionally biased region" description="Gly residues" evidence="2">
    <location>
        <begin position="439"/>
        <end position="452"/>
    </location>
</feature>
<feature type="compositionally biased region" description="Basic and acidic residues" evidence="2">
    <location>
        <begin position="280"/>
        <end position="293"/>
    </location>
</feature>
<accession>A0ABN9UPY7</accession>
<feature type="region of interest" description="Disordered" evidence="2">
    <location>
        <begin position="204"/>
        <end position="293"/>
    </location>
</feature>
<evidence type="ECO:0000259" key="3">
    <source>
        <dbReference type="SMART" id="SM00322"/>
    </source>
</evidence>
<feature type="compositionally biased region" description="Low complexity" evidence="2">
    <location>
        <begin position="223"/>
        <end position="238"/>
    </location>
</feature>
<dbReference type="InterPro" id="IPR036612">
    <property type="entry name" value="KH_dom_type_1_sf"/>
</dbReference>
<comment type="caution">
    <text evidence="4">The sequence shown here is derived from an EMBL/GenBank/DDBJ whole genome shotgun (WGS) entry which is preliminary data.</text>
</comment>
<feature type="compositionally biased region" description="Basic and acidic residues" evidence="2">
    <location>
        <begin position="455"/>
        <end position="468"/>
    </location>
</feature>
<keyword evidence="1" id="KW-0694">RNA-binding</keyword>
<evidence type="ECO:0000256" key="1">
    <source>
        <dbReference type="PROSITE-ProRule" id="PRU00117"/>
    </source>
</evidence>
<dbReference type="SMART" id="SM00322">
    <property type="entry name" value="KH"/>
    <property type="match status" value="1"/>
</dbReference>
<feature type="compositionally biased region" description="Basic residues" evidence="2">
    <location>
        <begin position="995"/>
        <end position="1007"/>
    </location>
</feature>
<evidence type="ECO:0000313" key="5">
    <source>
        <dbReference type="Proteomes" id="UP001189429"/>
    </source>
</evidence>
<dbReference type="Pfam" id="PF00013">
    <property type="entry name" value="KH_1"/>
    <property type="match status" value="1"/>
</dbReference>
<feature type="region of interest" description="Disordered" evidence="2">
    <location>
        <begin position="855"/>
        <end position="956"/>
    </location>
</feature>
<feature type="compositionally biased region" description="Low complexity" evidence="2">
    <location>
        <begin position="908"/>
        <end position="932"/>
    </location>
</feature>
<dbReference type="Proteomes" id="UP001189429">
    <property type="component" value="Unassembled WGS sequence"/>
</dbReference>
<feature type="region of interest" description="Disordered" evidence="2">
    <location>
        <begin position="87"/>
        <end position="151"/>
    </location>
</feature>
<feature type="compositionally biased region" description="Low complexity" evidence="2">
    <location>
        <begin position="346"/>
        <end position="391"/>
    </location>
</feature>
<feature type="domain" description="K Homology" evidence="3">
    <location>
        <begin position="15"/>
        <end position="82"/>
    </location>
</feature>
<reference evidence="4" key="1">
    <citation type="submission" date="2023-10" db="EMBL/GenBank/DDBJ databases">
        <authorList>
            <person name="Chen Y."/>
            <person name="Shah S."/>
            <person name="Dougan E. K."/>
            <person name="Thang M."/>
            <person name="Chan C."/>
        </authorList>
    </citation>
    <scope>NUCLEOTIDE SEQUENCE [LARGE SCALE GENOMIC DNA]</scope>
</reference>
<feature type="region of interest" description="Disordered" evidence="2">
    <location>
        <begin position="315"/>
        <end position="391"/>
    </location>
</feature>
<feature type="compositionally biased region" description="Low complexity" evidence="2">
    <location>
        <begin position="946"/>
        <end position="956"/>
    </location>
</feature>
<dbReference type="EMBL" id="CAUYUJ010016105">
    <property type="protein sequence ID" value="CAK0861883.1"/>
    <property type="molecule type" value="Genomic_DNA"/>
</dbReference>
<proteinExistence type="predicted"/>